<sequence length="63" mass="6355">MGQIITSERLLWGALVVALAAGAVTVYREGFAVDSSAIGAVVVILSACLAVRHGEKTGGRDGA</sequence>
<evidence type="ECO:0000313" key="2">
    <source>
        <dbReference type="EMBL" id="MDT0302487.1"/>
    </source>
</evidence>
<keyword evidence="1" id="KW-0812">Transmembrane</keyword>
<dbReference type="Proteomes" id="UP001183226">
    <property type="component" value="Unassembled WGS sequence"/>
</dbReference>
<proteinExistence type="predicted"/>
<evidence type="ECO:0000256" key="1">
    <source>
        <dbReference type="SAM" id="Phobius"/>
    </source>
</evidence>
<protein>
    <submittedName>
        <fullName evidence="2">Uncharacterized protein</fullName>
    </submittedName>
</protein>
<name>A0ABU2KT97_9ACTN</name>
<dbReference type="RefSeq" id="WP_311544969.1">
    <property type="nucleotide sequence ID" value="NZ_JAVREK010000008.1"/>
</dbReference>
<keyword evidence="1" id="KW-1133">Transmembrane helix</keyword>
<gene>
    <name evidence="2" type="ORF">RM446_10245</name>
</gene>
<evidence type="ECO:0000313" key="3">
    <source>
        <dbReference type="Proteomes" id="UP001183226"/>
    </source>
</evidence>
<keyword evidence="3" id="KW-1185">Reference proteome</keyword>
<keyword evidence="1" id="KW-0472">Membrane</keyword>
<feature type="transmembrane region" description="Helical" evidence="1">
    <location>
        <begin position="32"/>
        <end position="51"/>
    </location>
</feature>
<dbReference type="EMBL" id="JAVREK010000008">
    <property type="protein sequence ID" value="MDT0302487.1"/>
    <property type="molecule type" value="Genomic_DNA"/>
</dbReference>
<organism evidence="2 3">
    <name type="scientific">Streptomonospora wellingtoniae</name>
    <dbReference type="NCBI Taxonomy" id="3075544"/>
    <lineage>
        <taxon>Bacteria</taxon>
        <taxon>Bacillati</taxon>
        <taxon>Actinomycetota</taxon>
        <taxon>Actinomycetes</taxon>
        <taxon>Streptosporangiales</taxon>
        <taxon>Nocardiopsidaceae</taxon>
        <taxon>Streptomonospora</taxon>
    </lineage>
</organism>
<reference evidence="3" key="1">
    <citation type="submission" date="2023-07" db="EMBL/GenBank/DDBJ databases">
        <title>30 novel species of actinomycetes from the DSMZ collection.</title>
        <authorList>
            <person name="Nouioui I."/>
        </authorList>
    </citation>
    <scope>NUCLEOTIDE SEQUENCE [LARGE SCALE GENOMIC DNA]</scope>
    <source>
        <strain evidence="3">DSM 45055</strain>
    </source>
</reference>
<accession>A0ABU2KT97</accession>
<comment type="caution">
    <text evidence="2">The sequence shown here is derived from an EMBL/GenBank/DDBJ whole genome shotgun (WGS) entry which is preliminary data.</text>
</comment>